<organism evidence="2 3">
    <name type="scientific">Mucilaginibacter straminoryzae</name>
    <dbReference type="NCBI Taxonomy" id="2932774"/>
    <lineage>
        <taxon>Bacteria</taxon>
        <taxon>Pseudomonadati</taxon>
        <taxon>Bacteroidota</taxon>
        <taxon>Sphingobacteriia</taxon>
        <taxon>Sphingobacteriales</taxon>
        <taxon>Sphingobacteriaceae</taxon>
        <taxon>Mucilaginibacter</taxon>
    </lineage>
</organism>
<gene>
    <name evidence="2" type="ORF">MUY27_03395</name>
</gene>
<comment type="caution">
    <text evidence="2">The sequence shown here is derived from an EMBL/GenBank/DDBJ whole genome shotgun (WGS) entry which is preliminary data.</text>
</comment>
<evidence type="ECO:0000313" key="2">
    <source>
        <dbReference type="EMBL" id="MCJ8208737.1"/>
    </source>
</evidence>
<reference evidence="2" key="1">
    <citation type="submission" date="2022-04" db="EMBL/GenBank/DDBJ databases">
        <title>Mucilaginibacter sp. RS28 isolated from freshwater.</title>
        <authorList>
            <person name="Ko S.-R."/>
        </authorList>
    </citation>
    <scope>NUCLEOTIDE SEQUENCE</scope>
    <source>
        <strain evidence="2">RS28</strain>
    </source>
</reference>
<sequence>MNFKTFLTITFVLAANIVLAQKTVTPAEAALTDSICNCITHRDMSQVKTQQQAVAVFTECFGNHTALLMKVADERHVDATNASAMRQIGVDVGMNLLRTECDAYRKLSAMIAQNKVNQQSSERSDEGKLIRIDNKGFNYLVLLDDDKKEHSYLWLEQFAGSEKFVNGIGANLNKRFKITWKEIEVFLPVAKGYYATKQIIAVSPL</sequence>
<dbReference type="AlphaFoldDB" id="A0A9X1WZZ2"/>
<protein>
    <submittedName>
        <fullName evidence="2">Uncharacterized protein</fullName>
    </submittedName>
</protein>
<proteinExistence type="predicted"/>
<feature type="signal peptide" evidence="1">
    <location>
        <begin position="1"/>
        <end position="20"/>
    </location>
</feature>
<dbReference type="EMBL" id="JALJEJ010000001">
    <property type="protein sequence ID" value="MCJ8208737.1"/>
    <property type="molecule type" value="Genomic_DNA"/>
</dbReference>
<accession>A0A9X1WZZ2</accession>
<name>A0A9X1WZZ2_9SPHI</name>
<keyword evidence="3" id="KW-1185">Reference proteome</keyword>
<dbReference type="Proteomes" id="UP001139450">
    <property type="component" value="Unassembled WGS sequence"/>
</dbReference>
<feature type="chain" id="PRO_5040786707" evidence="1">
    <location>
        <begin position="21"/>
        <end position="205"/>
    </location>
</feature>
<evidence type="ECO:0000313" key="3">
    <source>
        <dbReference type="Proteomes" id="UP001139450"/>
    </source>
</evidence>
<dbReference type="RefSeq" id="WP_245128565.1">
    <property type="nucleotide sequence ID" value="NZ_JALJEJ010000001.1"/>
</dbReference>
<evidence type="ECO:0000256" key="1">
    <source>
        <dbReference type="SAM" id="SignalP"/>
    </source>
</evidence>
<keyword evidence="1" id="KW-0732">Signal</keyword>